<evidence type="ECO:0000256" key="4">
    <source>
        <dbReference type="ARBA" id="ARBA00022638"/>
    </source>
</evidence>
<keyword evidence="11" id="KW-1185">Reference proteome</keyword>
<feature type="signal peptide" evidence="9">
    <location>
        <begin position="1"/>
        <end position="18"/>
    </location>
</feature>
<dbReference type="InterPro" id="IPR031922">
    <property type="entry name" value="Pesticin_C"/>
</dbReference>
<evidence type="ECO:0000313" key="10">
    <source>
        <dbReference type="EMBL" id="CAB4015952.1"/>
    </source>
</evidence>
<feature type="compositionally biased region" description="Low complexity" evidence="8">
    <location>
        <begin position="581"/>
        <end position="616"/>
    </location>
</feature>
<dbReference type="InterPro" id="IPR002035">
    <property type="entry name" value="VWF_A"/>
</dbReference>
<keyword evidence="4" id="KW-0081">Bacteriolytic enzyme</keyword>
<organism evidence="10 11">
    <name type="scientific">Paramuricea clavata</name>
    <name type="common">Red gorgonian</name>
    <name type="synonym">Violescent sea-whip</name>
    <dbReference type="NCBI Taxonomy" id="317549"/>
    <lineage>
        <taxon>Eukaryota</taxon>
        <taxon>Metazoa</taxon>
        <taxon>Cnidaria</taxon>
        <taxon>Anthozoa</taxon>
        <taxon>Octocorallia</taxon>
        <taxon>Malacalcyonacea</taxon>
        <taxon>Plexauridae</taxon>
        <taxon>Paramuricea</taxon>
    </lineage>
</organism>
<dbReference type="FunFam" id="3.40.50.410:FF:000004">
    <property type="entry name" value="collagen alpha-6(VI) chain"/>
    <property type="match status" value="1"/>
</dbReference>
<comment type="caution">
    <text evidence="10">The sequence shown here is derived from an EMBL/GenBank/DDBJ whole genome shotgun (WGS) entry which is preliminary data.</text>
</comment>
<sequence length="648" mass="71734">MPARLLILLVFVLGTVYAEPYKCRGVYNPSDYIGKLRVPNNCDVIKQPDCPSSWKSGIPEGSETSVPMIYQNFLNCHEGCTSCGYVPIDPKSGEVLGKSGVTIGRGVDLGSKSRASFTSLSSILVDKLEPYFGLKRNLAACATIERSLGLTLEEANILTDAVTNDVVEKVSKKYDSDKDENALAFASVPRGIRTAIVSVWYQFGHHSAYPKFWGFVTKNDWDNAIKELRYFYKNPNEQARGDLIRRSNEADIIEATLLRCNRSVDVVLLIDESGSVGSINFQESLDFVKNMTKAFPDEKLSGKNGTRFGLSTFSTSYKSHFYLSNYTKQSSYLSAISRVSYASGSTYLGEALEEILTDQFTEERGLRPEVDGVPRILIVLTDGEANDNVSIPAKNVRDENIVIYAIGIGEYNLEQLKEIASSESHVYTLSTFTELEKFISMLTASSCYEPRPVSLNETIITNVAKDTYQYFSYKVKESSNLEISVADLSGSTFVYVSRTNPHPSKYDNDISFNLSQQKKKIIVIPARPIPDTRRKRSTDVDDERTRQIYVSVTSDTESAQFKIEANECNPLNCTEGTNEIPTTQPPTTHLSTTTGTPSATATTTTKKPTATATPTTTTLKSSARVVIATKFVVVCFAMLITLLEIHDI</sequence>
<dbReference type="Gene3D" id="3.40.50.410">
    <property type="entry name" value="von Willebrand factor, type A domain"/>
    <property type="match status" value="1"/>
</dbReference>
<evidence type="ECO:0000256" key="7">
    <source>
        <dbReference type="ARBA" id="ARBA00023180"/>
    </source>
</evidence>
<dbReference type="Gene3D" id="1.10.530.40">
    <property type="match status" value="1"/>
</dbReference>
<evidence type="ECO:0000256" key="3">
    <source>
        <dbReference type="ARBA" id="ARBA00022529"/>
    </source>
</evidence>
<dbReference type="PANTHER" id="PTHR24020">
    <property type="entry name" value="COLLAGEN ALPHA"/>
    <property type="match status" value="1"/>
</dbReference>
<keyword evidence="6" id="KW-0677">Repeat</keyword>
<evidence type="ECO:0000256" key="9">
    <source>
        <dbReference type="SAM" id="SignalP"/>
    </source>
</evidence>
<gene>
    <name evidence="10" type="ORF">PACLA_8A069045</name>
</gene>
<feature type="region of interest" description="Disordered" evidence="8">
    <location>
        <begin position="577"/>
        <end position="616"/>
    </location>
</feature>
<dbReference type="GO" id="GO:0005576">
    <property type="term" value="C:extracellular region"/>
    <property type="evidence" value="ECO:0007669"/>
    <property type="project" value="UniProtKB-SubCell"/>
</dbReference>
<name>A0A7D9ETB1_PARCT</name>
<dbReference type="GO" id="GO:0042742">
    <property type="term" value="P:defense response to bacterium"/>
    <property type="evidence" value="ECO:0007669"/>
    <property type="project" value="UniProtKB-KW"/>
</dbReference>
<dbReference type="SMART" id="SM00327">
    <property type="entry name" value="VWA"/>
    <property type="match status" value="1"/>
</dbReference>
<dbReference type="AlphaFoldDB" id="A0A7D9ETB1"/>
<comment type="subcellular location">
    <subcellularLocation>
        <location evidence="1">Secreted</location>
    </subcellularLocation>
</comment>
<dbReference type="CDD" id="cd16902">
    <property type="entry name" value="pesticin_lyz"/>
    <property type="match status" value="1"/>
</dbReference>
<evidence type="ECO:0000256" key="2">
    <source>
        <dbReference type="ARBA" id="ARBA00022525"/>
    </source>
</evidence>
<dbReference type="InterPro" id="IPR023347">
    <property type="entry name" value="Lysozyme_dom_sf"/>
</dbReference>
<dbReference type="EMBL" id="CACRXK020008908">
    <property type="protein sequence ID" value="CAB4015952.1"/>
    <property type="molecule type" value="Genomic_DNA"/>
</dbReference>
<reference evidence="10" key="1">
    <citation type="submission" date="2020-04" db="EMBL/GenBank/DDBJ databases">
        <authorList>
            <person name="Alioto T."/>
            <person name="Alioto T."/>
            <person name="Gomez Garrido J."/>
        </authorList>
    </citation>
    <scope>NUCLEOTIDE SEQUENCE</scope>
    <source>
        <strain evidence="10">A484AB</strain>
    </source>
</reference>
<dbReference type="InterPro" id="IPR050525">
    <property type="entry name" value="ECM_Assembly_Org"/>
</dbReference>
<dbReference type="OrthoDB" id="10256829at2759"/>
<dbReference type="Proteomes" id="UP001152795">
    <property type="component" value="Unassembled WGS sequence"/>
</dbReference>
<evidence type="ECO:0000256" key="1">
    <source>
        <dbReference type="ARBA" id="ARBA00004613"/>
    </source>
</evidence>
<dbReference type="SUPFAM" id="SSF53955">
    <property type="entry name" value="Lysozyme-like"/>
    <property type="match status" value="1"/>
</dbReference>
<proteinExistence type="predicted"/>
<feature type="chain" id="PRO_5044273115" evidence="9">
    <location>
        <begin position="19"/>
        <end position="648"/>
    </location>
</feature>
<keyword evidence="3" id="KW-0929">Antimicrobial</keyword>
<keyword evidence="5 9" id="KW-0732">Signal</keyword>
<dbReference type="GO" id="GO:0003796">
    <property type="term" value="F:lysozyme activity"/>
    <property type="evidence" value="ECO:0007669"/>
    <property type="project" value="InterPro"/>
</dbReference>
<keyword evidence="7" id="KW-0325">Glycoprotein</keyword>
<dbReference type="PRINTS" id="PR00453">
    <property type="entry name" value="VWFADOMAIN"/>
</dbReference>
<evidence type="ECO:0000256" key="8">
    <source>
        <dbReference type="SAM" id="MobiDB-lite"/>
    </source>
</evidence>
<evidence type="ECO:0000256" key="6">
    <source>
        <dbReference type="ARBA" id="ARBA00022737"/>
    </source>
</evidence>
<protein>
    <submittedName>
        <fullName evidence="10">Protocadherin Fat 4-like</fullName>
    </submittedName>
</protein>
<dbReference type="PANTHER" id="PTHR24020:SF20">
    <property type="entry name" value="PH DOMAIN-CONTAINING PROTEIN"/>
    <property type="match status" value="1"/>
</dbReference>
<dbReference type="InterPro" id="IPR023346">
    <property type="entry name" value="Lysozyme-like_dom_sf"/>
</dbReference>
<dbReference type="InterPro" id="IPR036465">
    <property type="entry name" value="vWFA_dom_sf"/>
</dbReference>
<keyword evidence="2" id="KW-0964">Secreted</keyword>
<dbReference type="GO" id="GO:0031640">
    <property type="term" value="P:killing of cells of another organism"/>
    <property type="evidence" value="ECO:0007669"/>
    <property type="project" value="UniProtKB-KW"/>
</dbReference>
<dbReference type="PROSITE" id="PS50234">
    <property type="entry name" value="VWFA"/>
    <property type="match status" value="1"/>
</dbReference>
<dbReference type="SUPFAM" id="SSF53300">
    <property type="entry name" value="vWA-like"/>
    <property type="match status" value="1"/>
</dbReference>
<evidence type="ECO:0000313" key="11">
    <source>
        <dbReference type="Proteomes" id="UP001152795"/>
    </source>
</evidence>
<dbReference type="Pfam" id="PF16754">
    <property type="entry name" value="Pesticin"/>
    <property type="match status" value="1"/>
</dbReference>
<dbReference type="Pfam" id="PF00092">
    <property type="entry name" value="VWA"/>
    <property type="match status" value="1"/>
</dbReference>
<evidence type="ECO:0000256" key="5">
    <source>
        <dbReference type="ARBA" id="ARBA00022729"/>
    </source>
</evidence>
<accession>A0A7D9ETB1</accession>